<dbReference type="InterPro" id="IPR001867">
    <property type="entry name" value="OmpR/PhoB-type_DNA-bd"/>
</dbReference>
<dbReference type="Pfam" id="PF00486">
    <property type="entry name" value="Trans_reg_C"/>
    <property type="match status" value="1"/>
</dbReference>
<dbReference type="SMART" id="SM00448">
    <property type="entry name" value="REC"/>
    <property type="match status" value="1"/>
</dbReference>
<dbReference type="GO" id="GO:0006355">
    <property type="term" value="P:regulation of DNA-templated transcription"/>
    <property type="evidence" value="ECO:0007669"/>
    <property type="project" value="InterPro"/>
</dbReference>
<gene>
    <name evidence="12" type="ORF">GTO89_02395</name>
</gene>
<keyword evidence="13" id="KW-1185">Reference proteome</keyword>
<name>A0A845L5J7_HELGE</name>
<evidence type="ECO:0000259" key="10">
    <source>
        <dbReference type="PROSITE" id="PS50110"/>
    </source>
</evidence>
<evidence type="ECO:0000256" key="4">
    <source>
        <dbReference type="ARBA" id="ARBA00023015"/>
    </source>
</evidence>
<dbReference type="PROSITE" id="PS50110">
    <property type="entry name" value="RESPONSE_REGULATORY"/>
    <property type="match status" value="1"/>
</dbReference>
<feature type="domain" description="Response regulatory" evidence="10">
    <location>
        <begin position="3"/>
        <end position="116"/>
    </location>
</feature>
<keyword evidence="4" id="KW-0805">Transcription regulation</keyword>
<dbReference type="InterPro" id="IPR001789">
    <property type="entry name" value="Sig_transdc_resp-reg_receiver"/>
</dbReference>
<dbReference type="InterPro" id="IPR039420">
    <property type="entry name" value="WalR-like"/>
</dbReference>
<keyword evidence="3" id="KW-0902">Two-component regulatory system</keyword>
<dbReference type="Gene3D" id="1.10.10.10">
    <property type="entry name" value="Winged helix-like DNA-binding domain superfamily/Winged helix DNA-binding domain"/>
    <property type="match status" value="1"/>
</dbReference>
<dbReference type="InterPro" id="IPR016032">
    <property type="entry name" value="Sig_transdc_resp-reg_C-effctor"/>
</dbReference>
<dbReference type="SMART" id="SM00862">
    <property type="entry name" value="Trans_reg_C"/>
    <property type="match status" value="1"/>
</dbReference>
<dbReference type="GO" id="GO:0005829">
    <property type="term" value="C:cytosol"/>
    <property type="evidence" value="ECO:0007669"/>
    <property type="project" value="TreeGrafter"/>
</dbReference>
<dbReference type="InterPro" id="IPR036388">
    <property type="entry name" value="WH-like_DNA-bd_sf"/>
</dbReference>
<sequence length="228" mass="25773">MDKILVADDDKDVVDRIAEYLQEEGFGVSKVFDGMDALKKIQREAFDLVILNVALPTVDGVEICRQIRSATKGPIILVSEKNKEIEKVLGFELGADDYVTKPFGVFEFVARVKAHLRRESRHYGASGNGQDGSHLFQKGDLVININAYEVLVEQKPVVMTTKEFQILQYLMKNKKIVLTREQIYSAVWGDHFSDFNTVTVHIKSIRKKLGNYGSLIKTIWGVGYQFLG</sequence>
<dbReference type="SUPFAM" id="SSF46894">
    <property type="entry name" value="C-terminal effector domain of the bipartite response regulators"/>
    <property type="match status" value="1"/>
</dbReference>
<keyword evidence="2" id="KW-0597">Phosphoprotein</keyword>
<dbReference type="AlphaFoldDB" id="A0A845L5J7"/>
<dbReference type="Gene3D" id="3.40.50.2300">
    <property type="match status" value="1"/>
</dbReference>
<dbReference type="CDD" id="cd00383">
    <property type="entry name" value="trans_reg_C"/>
    <property type="match status" value="1"/>
</dbReference>
<evidence type="ECO:0000259" key="11">
    <source>
        <dbReference type="PROSITE" id="PS51755"/>
    </source>
</evidence>
<evidence type="ECO:0000256" key="6">
    <source>
        <dbReference type="ARBA" id="ARBA00023163"/>
    </source>
</evidence>
<dbReference type="SUPFAM" id="SSF52172">
    <property type="entry name" value="CheY-like"/>
    <property type="match status" value="1"/>
</dbReference>
<evidence type="ECO:0000256" key="3">
    <source>
        <dbReference type="ARBA" id="ARBA00023012"/>
    </source>
</evidence>
<evidence type="ECO:0000256" key="5">
    <source>
        <dbReference type="ARBA" id="ARBA00023125"/>
    </source>
</evidence>
<dbReference type="Pfam" id="PF00072">
    <property type="entry name" value="Response_reg"/>
    <property type="match status" value="1"/>
</dbReference>
<comment type="caution">
    <text evidence="8">Lacks conserved residue(s) required for the propagation of feature annotation.</text>
</comment>
<protein>
    <recommendedName>
        <fullName evidence="1">Stage 0 sporulation protein A homolog</fullName>
    </recommendedName>
</protein>
<dbReference type="PROSITE" id="PS51755">
    <property type="entry name" value="OMPR_PHOB"/>
    <property type="match status" value="1"/>
</dbReference>
<evidence type="ECO:0000313" key="13">
    <source>
        <dbReference type="Proteomes" id="UP000471031"/>
    </source>
</evidence>
<dbReference type="Proteomes" id="UP000471031">
    <property type="component" value="Unassembled WGS sequence"/>
</dbReference>
<dbReference type="Gene3D" id="6.10.250.690">
    <property type="match status" value="1"/>
</dbReference>
<evidence type="ECO:0000256" key="7">
    <source>
        <dbReference type="ARBA" id="ARBA00024867"/>
    </source>
</evidence>
<evidence type="ECO:0000313" key="12">
    <source>
        <dbReference type="EMBL" id="MZP41882.1"/>
    </source>
</evidence>
<dbReference type="GO" id="GO:0000976">
    <property type="term" value="F:transcription cis-regulatory region binding"/>
    <property type="evidence" value="ECO:0007669"/>
    <property type="project" value="TreeGrafter"/>
</dbReference>
<evidence type="ECO:0000256" key="8">
    <source>
        <dbReference type="PROSITE-ProRule" id="PRU00169"/>
    </source>
</evidence>
<feature type="DNA-binding region" description="OmpR/PhoB-type" evidence="9">
    <location>
        <begin position="133"/>
        <end position="228"/>
    </location>
</feature>
<dbReference type="EMBL" id="WXEX01000002">
    <property type="protein sequence ID" value="MZP41882.1"/>
    <property type="molecule type" value="Genomic_DNA"/>
</dbReference>
<dbReference type="GO" id="GO:0000156">
    <property type="term" value="F:phosphorelay response regulator activity"/>
    <property type="evidence" value="ECO:0007669"/>
    <property type="project" value="TreeGrafter"/>
</dbReference>
<dbReference type="PANTHER" id="PTHR48111">
    <property type="entry name" value="REGULATOR OF RPOS"/>
    <property type="match status" value="1"/>
</dbReference>
<dbReference type="OrthoDB" id="9790454at2"/>
<dbReference type="GO" id="GO:0032993">
    <property type="term" value="C:protein-DNA complex"/>
    <property type="evidence" value="ECO:0007669"/>
    <property type="project" value="TreeGrafter"/>
</dbReference>
<accession>A0A845L5J7</accession>
<proteinExistence type="predicted"/>
<evidence type="ECO:0000256" key="1">
    <source>
        <dbReference type="ARBA" id="ARBA00018672"/>
    </source>
</evidence>
<evidence type="ECO:0000256" key="9">
    <source>
        <dbReference type="PROSITE-ProRule" id="PRU01091"/>
    </source>
</evidence>
<organism evidence="12 13">
    <name type="scientific">Heliomicrobium gestii</name>
    <name type="common">Heliobacterium gestii</name>
    <dbReference type="NCBI Taxonomy" id="2699"/>
    <lineage>
        <taxon>Bacteria</taxon>
        <taxon>Bacillati</taxon>
        <taxon>Bacillota</taxon>
        <taxon>Clostridia</taxon>
        <taxon>Eubacteriales</taxon>
        <taxon>Heliobacteriaceae</taxon>
        <taxon>Heliomicrobium</taxon>
    </lineage>
</organism>
<reference evidence="12 13" key="1">
    <citation type="submission" date="2020-01" db="EMBL/GenBank/DDBJ databases">
        <title>Whole genome sequence of Heliobacterium gestii DSM 11169.</title>
        <authorList>
            <person name="Kyndt J.A."/>
            <person name="Meyer T.E."/>
        </authorList>
    </citation>
    <scope>NUCLEOTIDE SEQUENCE [LARGE SCALE GENOMIC DNA]</scope>
    <source>
        <strain evidence="12 13">DSM 11169</strain>
    </source>
</reference>
<dbReference type="InterPro" id="IPR011006">
    <property type="entry name" value="CheY-like_superfamily"/>
</dbReference>
<evidence type="ECO:0000256" key="2">
    <source>
        <dbReference type="ARBA" id="ARBA00022553"/>
    </source>
</evidence>
<dbReference type="RefSeq" id="WP_161260477.1">
    <property type="nucleotide sequence ID" value="NZ_JAFBDC010000002.1"/>
</dbReference>
<keyword evidence="5 9" id="KW-0238">DNA-binding</keyword>
<dbReference type="PANTHER" id="PTHR48111:SF40">
    <property type="entry name" value="PHOSPHATE REGULON TRANSCRIPTIONAL REGULATORY PROTEIN PHOB"/>
    <property type="match status" value="1"/>
</dbReference>
<keyword evidence="6" id="KW-0804">Transcription</keyword>
<comment type="caution">
    <text evidence="12">The sequence shown here is derived from an EMBL/GenBank/DDBJ whole genome shotgun (WGS) entry which is preliminary data.</text>
</comment>
<comment type="function">
    <text evidence="7">May play the central regulatory role in sporulation. It may be an element of the effector pathway responsible for the activation of sporulation genes in response to nutritional stress. Spo0A may act in concert with spo0H (a sigma factor) to control the expression of some genes that are critical to the sporulation process.</text>
</comment>
<feature type="domain" description="OmpR/PhoB-type" evidence="11">
    <location>
        <begin position="133"/>
        <end position="228"/>
    </location>
</feature>